<dbReference type="GO" id="GO:0010608">
    <property type="term" value="P:post-transcriptional regulation of gene expression"/>
    <property type="evidence" value="ECO:0007669"/>
    <property type="project" value="InterPro"/>
</dbReference>
<dbReference type="InterPro" id="IPR016103">
    <property type="entry name" value="ProQ/FinO"/>
</dbReference>
<keyword evidence="2" id="KW-0694">RNA-binding</keyword>
<evidence type="ECO:0000313" key="6">
    <source>
        <dbReference type="EMBL" id="TRL24692.1"/>
    </source>
</evidence>
<keyword evidence="1" id="KW-0963">Cytoplasm</keyword>
<evidence type="ECO:0000256" key="4">
    <source>
        <dbReference type="SAM" id="MobiDB-lite"/>
    </source>
</evidence>
<dbReference type="RefSeq" id="WP_142864536.1">
    <property type="nucleotide sequence ID" value="NZ_VJMF01000105.1"/>
</dbReference>
<dbReference type="InterPro" id="IPR036442">
    <property type="entry name" value="ProQ/FinO_sf"/>
</dbReference>
<sequence>MTDTTERQAADQPRRSIDKEAQKRSHAEVRALLDELIDAFPACFRPHGAKDQPPLAIGVEADILLRRPHIDPDRLSRALQVYTTGPEYYRSVIARLPRVDLDGVVRAAITSNEIRQAERLLLEFKSRARSRKVPASEGHAALAELVTSFPACFKPRDVRGRPAIAIGIHGDILERRPDLDLAKVRKALWVYVTGLDYLRGMIPGAPRVDLDGSVTQFVTEQEATNAKRRLAFLRDRIKAARVAAEGKAERENVGSLPAAPAKPKPVPVGLADRPKSAPAPASVSGADHSRPMPIRTGVSGPR</sequence>
<dbReference type="SUPFAM" id="SSF48657">
    <property type="entry name" value="FinO-like"/>
    <property type="match status" value="2"/>
</dbReference>
<evidence type="ECO:0000313" key="7">
    <source>
        <dbReference type="Proteomes" id="UP000316781"/>
    </source>
</evidence>
<name>A0A549SD49_METSR</name>
<dbReference type="GO" id="GO:0005829">
    <property type="term" value="C:cytosol"/>
    <property type="evidence" value="ECO:0007669"/>
    <property type="project" value="TreeGrafter"/>
</dbReference>
<protein>
    <recommendedName>
        <fullName evidence="5">ProQ/FinO domain-containing protein</fullName>
    </recommendedName>
</protein>
<organism evidence="6 7">
    <name type="scientific">Methylosinus sporium</name>
    <dbReference type="NCBI Taxonomy" id="428"/>
    <lineage>
        <taxon>Bacteria</taxon>
        <taxon>Pseudomonadati</taxon>
        <taxon>Pseudomonadota</taxon>
        <taxon>Alphaproteobacteria</taxon>
        <taxon>Hyphomicrobiales</taxon>
        <taxon>Methylocystaceae</taxon>
        <taxon>Methylosinus</taxon>
    </lineage>
</organism>
<evidence type="ECO:0000256" key="2">
    <source>
        <dbReference type="ARBA" id="ARBA00022884"/>
    </source>
</evidence>
<dbReference type="PANTHER" id="PTHR38106">
    <property type="entry name" value="RNA CHAPERONE PROQ"/>
    <property type="match status" value="1"/>
</dbReference>
<dbReference type="PANTHER" id="PTHR38106:SF1">
    <property type="entry name" value="RNA CHAPERONE PROQ"/>
    <property type="match status" value="1"/>
</dbReference>
<feature type="region of interest" description="Disordered" evidence="4">
    <location>
        <begin position="1"/>
        <end position="23"/>
    </location>
</feature>
<proteinExistence type="predicted"/>
<comment type="caution">
    <text evidence="6">The sequence shown here is derived from an EMBL/GenBank/DDBJ whole genome shotgun (WGS) entry which is preliminary data.</text>
</comment>
<dbReference type="Gene3D" id="1.10.1710.10">
    <property type="entry name" value="ProQ/FinO domain"/>
    <property type="match status" value="2"/>
</dbReference>
<dbReference type="SMART" id="SM00945">
    <property type="entry name" value="ProQ"/>
    <property type="match status" value="2"/>
</dbReference>
<keyword evidence="3" id="KW-0143">Chaperone</keyword>
<feature type="region of interest" description="Disordered" evidence="4">
    <location>
        <begin position="244"/>
        <end position="302"/>
    </location>
</feature>
<feature type="domain" description="ProQ/FinO" evidence="5">
    <location>
        <begin position="24"/>
        <end position="136"/>
    </location>
</feature>
<dbReference type="GO" id="GO:0034057">
    <property type="term" value="F:RNA strand-exchange activity"/>
    <property type="evidence" value="ECO:0007669"/>
    <property type="project" value="InterPro"/>
</dbReference>
<evidence type="ECO:0000256" key="1">
    <source>
        <dbReference type="ARBA" id="ARBA00022490"/>
    </source>
</evidence>
<evidence type="ECO:0000256" key="3">
    <source>
        <dbReference type="ARBA" id="ARBA00023186"/>
    </source>
</evidence>
<gene>
    <name evidence="6" type="ORF">FM996_20265</name>
</gene>
<dbReference type="Proteomes" id="UP000316781">
    <property type="component" value="Unassembled WGS sequence"/>
</dbReference>
<feature type="domain" description="ProQ/FinO" evidence="5">
    <location>
        <begin position="137"/>
        <end position="246"/>
    </location>
</feature>
<dbReference type="EMBL" id="VJMF01000105">
    <property type="protein sequence ID" value="TRL24692.1"/>
    <property type="molecule type" value="Genomic_DNA"/>
</dbReference>
<dbReference type="GO" id="GO:0033592">
    <property type="term" value="F:RNA strand annealing activity"/>
    <property type="evidence" value="ECO:0007669"/>
    <property type="project" value="InterPro"/>
</dbReference>
<reference evidence="6 7" key="1">
    <citation type="submission" date="2019-07" db="EMBL/GenBank/DDBJ databases">
        <title>Ln-dependent methylotrophs.</title>
        <authorList>
            <person name="Tani A."/>
        </authorList>
    </citation>
    <scope>NUCLEOTIDE SEQUENCE [LARGE SCALE GENOMIC DNA]</scope>
    <source>
        <strain evidence="6 7">SM89A</strain>
    </source>
</reference>
<dbReference type="AlphaFoldDB" id="A0A549SD49"/>
<accession>A0A549SD49</accession>
<dbReference type="InterPro" id="IPR023529">
    <property type="entry name" value="ProQ"/>
</dbReference>
<evidence type="ECO:0000259" key="5">
    <source>
        <dbReference type="SMART" id="SM00945"/>
    </source>
</evidence>
<dbReference type="Pfam" id="PF04352">
    <property type="entry name" value="ProQ"/>
    <property type="match status" value="2"/>
</dbReference>